<dbReference type="AlphaFoldDB" id="A0A139WSP0"/>
<evidence type="ECO:0000313" key="1">
    <source>
        <dbReference type="EMBL" id="KYC35448.1"/>
    </source>
</evidence>
<dbReference type="Pfam" id="PF07927">
    <property type="entry name" value="HicA_toxin"/>
    <property type="match status" value="1"/>
</dbReference>
<dbReference type="RefSeq" id="WP_017749608.1">
    <property type="nucleotide sequence ID" value="NZ_KQ976354.1"/>
</dbReference>
<proteinExistence type="predicted"/>
<dbReference type="Proteomes" id="UP000076925">
    <property type="component" value="Unassembled WGS sequence"/>
</dbReference>
<accession>A0A139WSP0</accession>
<dbReference type="OrthoDB" id="73001at2"/>
<name>A0A139WSP0_9CYAN</name>
<keyword evidence="2" id="KW-1185">Reference proteome</keyword>
<protein>
    <submittedName>
        <fullName evidence="1">Hexulose-6-phosphate synthase</fullName>
    </submittedName>
</protein>
<dbReference type="STRING" id="128403.WA1_06375"/>
<dbReference type="EMBL" id="ANNX02000051">
    <property type="protein sequence ID" value="KYC35448.1"/>
    <property type="molecule type" value="Genomic_DNA"/>
</dbReference>
<gene>
    <name evidence="1" type="ORF">WA1_06375</name>
</gene>
<comment type="caution">
    <text evidence="1">The sequence shown here is derived from an EMBL/GenBank/DDBJ whole genome shotgun (WGS) entry which is preliminary data.</text>
</comment>
<sequence length="89" mass="10133">MELNSKHQKTLDALFQNPIRSNILWSDIESLLITLGAEVSEGRGSRVRFALNDIRATFHRPHPEKETDKGAVKSMRRFLTEAGIKNDEV</sequence>
<dbReference type="GO" id="GO:0003729">
    <property type="term" value="F:mRNA binding"/>
    <property type="evidence" value="ECO:0007669"/>
    <property type="project" value="InterPro"/>
</dbReference>
<organism evidence="1 2">
    <name type="scientific">Scytonema hofmannii PCC 7110</name>
    <dbReference type="NCBI Taxonomy" id="128403"/>
    <lineage>
        <taxon>Bacteria</taxon>
        <taxon>Bacillati</taxon>
        <taxon>Cyanobacteriota</taxon>
        <taxon>Cyanophyceae</taxon>
        <taxon>Nostocales</taxon>
        <taxon>Scytonemataceae</taxon>
        <taxon>Scytonema</taxon>
    </lineage>
</organism>
<dbReference type="InterPro" id="IPR012933">
    <property type="entry name" value="HicA_mRNA_interferase"/>
</dbReference>
<reference evidence="1 2" key="1">
    <citation type="journal article" date="2013" name="Genome Biol. Evol.">
        <title>Genomes of Stigonematalean cyanobacteria (subsection V) and the evolution of oxygenic photosynthesis from prokaryotes to plastids.</title>
        <authorList>
            <person name="Dagan T."/>
            <person name="Roettger M."/>
            <person name="Stucken K."/>
            <person name="Landan G."/>
            <person name="Koch R."/>
            <person name="Major P."/>
            <person name="Gould S.B."/>
            <person name="Goremykin V.V."/>
            <person name="Rippka R."/>
            <person name="Tandeau de Marsac N."/>
            <person name="Gugger M."/>
            <person name="Lockhart P.J."/>
            <person name="Allen J.F."/>
            <person name="Brune I."/>
            <person name="Maus I."/>
            <person name="Puhler A."/>
            <person name="Martin W.F."/>
        </authorList>
    </citation>
    <scope>NUCLEOTIDE SEQUENCE [LARGE SCALE GENOMIC DNA]</scope>
    <source>
        <strain evidence="1 2">PCC 7110</strain>
    </source>
</reference>
<evidence type="ECO:0000313" key="2">
    <source>
        <dbReference type="Proteomes" id="UP000076925"/>
    </source>
</evidence>